<keyword evidence="4" id="KW-1185">Reference proteome</keyword>
<dbReference type="InterPro" id="IPR003680">
    <property type="entry name" value="Flavodoxin_fold"/>
</dbReference>
<feature type="domain" description="Flavodoxin-like fold" evidence="2">
    <location>
        <begin position="1"/>
        <end position="165"/>
    </location>
</feature>
<evidence type="ECO:0000256" key="1">
    <source>
        <dbReference type="ARBA" id="ARBA00023002"/>
    </source>
</evidence>
<dbReference type="STRING" id="83771.SAMN02910357_00421"/>
<evidence type="ECO:0000259" key="2">
    <source>
        <dbReference type="Pfam" id="PF02525"/>
    </source>
</evidence>
<dbReference type="GO" id="GO:0009055">
    <property type="term" value="F:electron transfer activity"/>
    <property type="evidence" value="ECO:0007669"/>
    <property type="project" value="TreeGrafter"/>
</dbReference>
<protein>
    <submittedName>
        <fullName evidence="3">Putative NADPH-quinone reductase (Modulator of drug activity B)</fullName>
    </submittedName>
</protein>
<evidence type="ECO:0000313" key="3">
    <source>
        <dbReference type="EMBL" id="SKA67234.1"/>
    </source>
</evidence>
<dbReference type="GO" id="GO:0010181">
    <property type="term" value="F:FMN binding"/>
    <property type="evidence" value="ECO:0007669"/>
    <property type="project" value="TreeGrafter"/>
</dbReference>
<name>A0A1T4VQG8_9GAMM</name>
<organism evidence="3 4">
    <name type="scientific">Succinivibrio dextrinosolvens DSM 3072</name>
    <dbReference type="NCBI Taxonomy" id="1123324"/>
    <lineage>
        <taxon>Bacteria</taxon>
        <taxon>Pseudomonadati</taxon>
        <taxon>Pseudomonadota</taxon>
        <taxon>Gammaproteobacteria</taxon>
        <taxon>Aeromonadales</taxon>
        <taxon>Succinivibrionaceae</taxon>
        <taxon>Succinivibrio</taxon>
    </lineage>
</organism>
<evidence type="ECO:0000313" key="4">
    <source>
        <dbReference type="Proteomes" id="UP000242432"/>
    </source>
</evidence>
<dbReference type="Gene3D" id="3.40.50.360">
    <property type="match status" value="1"/>
</dbReference>
<dbReference type="SUPFAM" id="SSF52218">
    <property type="entry name" value="Flavoproteins"/>
    <property type="match status" value="1"/>
</dbReference>
<reference evidence="4" key="1">
    <citation type="submission" date="2017-02" db="EMBL/GenBank/DDBJ databases">
        <authorList>
            <person name="Varghese N."/>
            <person name="Submissions S."/>
        </authorList>
    </citation>
    <scope>NUCLEOTIDE SEQUENCE [LARGE SCALE GENOMIC DNA]</scope>
    <source>
        <strain evidence="4">DSM 3072</strain>
    </source>
</reference>
<sequence>MKTLIIFSHTWFAQSKVNRALLEAAQDADNVTIRNLEELYGQNPEKIDVKAEQKLIEAADRIIFQCPVFWFSIPPMLKAYIDRVFEHGWAYGSQGHALEGKILQLVLSTGSPQESYQQPTIGELFLPLTAVGNYTGMEVAPIRVAYGCLTISDSDLQKICDNYKKLLNE</sequence>
<dbReference type="EMBL" id="FUXX01000041">
    <property type="protein sequence ID" value="SKA67234.1"/>
    <property type="molecule type" value="Genomic_DNA"/>
</dbReference>
<gene>
    <name evidence="3" type="ORF">SAMN02745213_01920</name>
</gene>
<dbReference type="InterPro" id="IPR029039">
    <property type="entry name" value="Flavoprotein-like_sf"/>
</dbReference>
<dbReference type="InterPro" id="IPR046980">
    <property type="entry name" value="KefG/KefF"/>
</dbReference>
<dbReference type="GO" id="GO:0003955">
    <property type="term" value="F:NAD(P)H dehydrogenase (quinone) activity"/>
    <property type="evidence" value="ECO:0007669"/>
    <property type="project" value="TreeGrafter"/>
</dbReference>
<dbReference type="RefSeq" id="WP_078929280.1">
    <property type="nucleotide sequence ID" value="NZ_FUXX01000041.1"/>
</dbReference>
<accession>A0A1T4VQG8</accession>
<dbReference type="AlphaFoldDB" id="A0A1T4VQG8"/>
<keyword evidence="1" id="KW-0560">Oxidoreductase</keyword>
<dbReference type="Proteomes" id="UP000242432">
    <property type="component" value="Unassembled WGS sequence"/>
</dbReference>
<dbReference type="PANTHER" id="PTHR47307">
    <property type="entry name" value="GLUTATHIONE-REGULATED POTASSIUM-EFFLUX SYSTEM ANCILLARY PROTEIN KEFG"/>
    <property type="match status" value="1"/>
</dbReference>
<proteinExistence type="predicted"/>
<dbReference type="Pfam" id="PF02525">
    <property type="entry name" value="Flavodoxin_2"/>
    <property type="match status" value="1"/>
</dbReference>
<dbReference type="PANTHER" id="PTHR47307:SF1">
    <property type="entry name" value="GLUTATHIONE-REGULATED POTASSIUM-EFFLUX SYSTEM ANCILLARY PROTEIN KEFG"/>
    <property type="match status" value="1"/>
</dbReference>